<name>A0AA38MCU2_9CUCU</name>
<dbReference type="GO" id="GO:0005813">
    <property type="term" value="C:centrosome"/>
    <property type="evidence" value="ECO:0007669"/>
    <property type="project" value="TreeGrafter"/>
</dbReference>
<dbReference type="PANTHER" id="PTHR46540:SF1">
    <property type="entry name" value="TETRATRICOPEPTIDE REPEAT PROTEIN 12"/>
    <property type="match status" value="1"/>
</dbReference>
<sequence length="240" mass="28135">MSTDDSEPFSEEFNNFMYKVNQVSSIIHKLASNEKNVQEIGELEAKHYLGESNEEKSVILNEDTIDIKIKNDRTVINRKALLREDNPETQSTETFMEEVSKDADRRYKNKLRRREKMETFKKQATLAFRRGEYEKALSLYDKAIEQIRDSCILYSNRALTYINLKHYDKAIKDCETALQLNENSLRARLLLAKAYYFSGKMNNFQKTVEEAKETNVSELSFINDFVKNLTTECEESTERN</sequence>
<dbReference type="GO" id="GO:0070286">
    <property type="term" value="P:axonemal dynein complex assembly"/>
    <property type="evidence" value="ECO:0007669"/>
    <property type="project" value="TreeGrafter"/>
</dbReference>
<comment type="caution">
    <text evidence="2">The sequence shown here is derived from an EMBL/GenBank/DDBJ whole genome shotgun (WGS) entry which is preliminary data.</text>
</comment>
<dbReference type="InterPro" id="IPR019734">
    <property type="entry name" value="TPR_rpt"/>
</dbReference>
<dbReference type="Pfam" id="PF00515">
    <property type="entry name" value="TPR_1"/>
    <property type="match status" value="1"/>
</dbReference>
<accession>A0AA38MCU2</accession>
<feature type="repeat" description="TPR" evidence="1">
    <location>
        <begin position="117"/>
        <end position="150"/>
    </location>
</feature>
<dbReference type="InterPro" id="IPR043195">
    <property type="entry name" value="TTC12"/>
</dbReference>
<dbReference type="PANTHER" id="PTHR46540">
    <property type="entry name" value="TETRATRICOPEPTIDE REPEAT PROTEIN 12"/>
    <property type="match status" value="1"/>
</dbReference>
<dbReference type="SMART" id="SM00028">
    <property type="entry name" value="TPR"/>
    <property type="match status" value="2"/>
</dbReference>
<evidence type="ECO:0000313" key="3">
    <source>
        <dbReference type="Proteomes" id="UP001168821"/>
    </source>
</evidence>
<feature type="repeat" description="TPR" evidence="1">
    <location>
        <begin position="151"/>
        <end position="184"/>
    </location>
</feature>
<dbReference type="Proteomes" id="UP001168821">
    <property type="component" value="Unassembled WGS sequence"/>
</dbReference>
<dbReference type="EMBL" id="JALNTZ010000005">
    <property type="protein sequence ID" value="KAJ3652205.1"/>
    <property type="molecule type" value="Genomic_DNA"/>
</dbReference>
<organism evidence="2 3">
    <name type="scientific">Zophobas morio</name>
    <dbReference type="NCBI Taxonomy" id="2755281"/>
    <lineage>
        <taxon>Eukaryota</taxon>
        <taxon>Metazoa</taxon>
        <taxon>Ecdysozoa</taxon>
        <taxon>Arthropoda</taxon>
        <taxon>Hexapoda</taxon>
        <taxon>Insecta</taxon>
        <taxon>Pterygota</taxon>
        <taxon>Neoptera</taxon>
        <taxon>Endopterygota</taxon>
        <taxon>Coleoptera</taxon>
        <taxon>Polyphaga</taxon>
        <taxon>Cucujiformia</taxon>
        <taxon>Tenebrionidae</taxon>
        <taxon>Zophobas</taxon>
    </lineage>
</organism>
<proteinExistence type="predicted"/>
<dbReference type="Gene3D" id="1.25.40.10">
    <property type="entry name" value="Tetratricopeptide repeat domain"/>
    <property type="match status" value="1"/>
</dbReference>
<gene>
    <name evidence="2" type="ORF">Zmor_018190</name>
</gene>
<keyword evidence="1" id="KW-0802">TPR repeat</keyword>
<evidence type="ECO:0000313" key="2">
    <source>
        <dbReference type="EMBL" id="KAJ3652205.1"/>
    </source>
</evidence>
<evidence type="ECO:0000256" key="1">
    <source>
        <dbReference type="PROSITE-ProRule" id="PRU00339"/>
    </source>
</evidence>
<dbReference type="GO" id="GO:0005737">
    <property type="term" value="C:cytoplasm"/>
    <property type="evidence" value="ECO:0007669"/>
    <property type="project" value="TreeGrafter"/>
</dbReference>
<dbReference type="SUPFAM" id="SSF48452">
    <property type="entry name" value="TPR-like"/>
    <property type="match status" value="1"/>
</dbReference>
<dbReference type="InterPro" id="IPR011990">
    <property type="entry name" value="TPR-like_helical_dom_sf"/>
</dbReference>
<evidence type="ECO:0008006" key="4">
    <source>
        <dbReference type="Google" id="ProtNLM"/>
    </source>
</evidence>
<dbReference type="AlphaFoldDB" id="A0AA38MCU2"/>
<keyword evidence="3" id="KW-1185">Reference proteome</keyword>
<dbReference type="GO" id="GO:0007288">
    <property type="term" value="P:sperm axoneme assembly"/>
    <property type="evidence" value="ECO:0007669"/>
    <property type="project" value="TreeGrafter"/>
</dbReference>
<protein>
    <recommendedName>
        <fullName evidence="4">Tetratricopeptide repeat protein 12</fullName>
    </recommendedName>
</protein>
<reference evidence="2" key="1">
    <citation type="journal article" date="2023" name="G3 (Bethesda)">
        <title>Whole genome assemblies of Zophobas morio and Tenebrio molitor.</title>
        <authorList>
            <person name="Kaur S."/>
            <person name="Stinson S.A."/>
            <person name="diCenzo G.C."/>
        </authorList>
    </citation>
    <scope>NUCLEOTIDE SEQUENCE</scope>
    <source>
        <strain evidence="2">QUZm001</strain>
    </source>
</reference>
<dbReference type="PROSITE" id="PS50005">
    <property type="entry name" value="TPR"/>
    <property type="match status" value="2"/>
</dbReference>